<feature type="coiled-coil region" evidence="1">
    <location>
        <begin position="191"/>
        <end position="236"/>
    </location>
</feature>
<protein>
    <submittedName>
        <fullName evidence="2">LAFE_0F06216g1_1</fullName>
    </submittedName>
</protein>
<evidence type="ECO:0000256" key="1">
    <source>
        <dbReference type="SAM" id="Coils"/>
    </source>
</evidence>
<organism evidence="2 3">
    <name type="scientific">Lachancea fermentati</name>
    <name type="common">Zygosaccharomyces fermentati</name>
    <dbReference type="NCBI Taxonomy" id="4955"/>
    <lineage>
        <taxon>Eukaryota</taxon>
        <taxon>Fungi</taxon>
        <taxon>Dikarya</taxon>
        <taxon>Ascomycota</taxon>
        <taxon>Saccharomycotina</taxon>
        <taxon>Saccharomycetes</taxon>
        <taxon>Saccharomycetales</taxon>
        <taxon>Saccharomycetaceae</taxon>
        <taxon>Lachancea</taxon>
    </lineage>
</organism>
<dbReference type="EMBL" id="LT598490">
    <property type="protein sequence ID" value="SCW02428.1"/>
    <property type="molecule type" value="Genomic_DNA"/>
</dbReference>
<proteinExistence type="predicted"/>
<evidence type="ECO:0000313" key="3">
    <source>
        <dbReference type="Proteomes" id="UP000190831"/>
    </source>
</evidence>
<dbReference type="AlphaFoldDB" id="A0A1G4MF03"/>
<dbReference type="Proteomes" id="UP000190831">
    <property type="component" value="Chromosome F"/>
</dbReference>
<reference evidence="3" key="1">
    <citation type="submission" date="2016-03" db="EMBL/GenBank/DDBJ databases">
        <authorList>
            <person name="Devillers H."/>
        </authorList>
    </citation>
    <scope>NUCLEOTIDE SEQUENCE [LARGE SCALE GENOMIC DNA]</scope>
</reference>
<dbReference type="OMA" id="HFARINY"/>
<name>A0A1G4MF03_LACFM</name>
<evidence type="ECO:0000313" key="2">
    <source>
        <dbReference type="EMBL" id="SCW02428.1"/>
    </source>
</evidence>
<keyword evidence="3" id="KW-1185">Reference proteome</keyword>
<sequence>MRIYTACRAHISLLEVVSKKSFEKLDRTPPTVFHYYYQLQLKDLHKMSTGDEILEFANRNNAFKRHIRKEWDSLSISRKRVYHCLYFHFARINYGKMSYEELAKRLEIPIPVSSEYLLFRNSFKAKFDALWEESQKRNRSLEGKSLQLRSRSFGKFKVTRIYKKDAELEDYNDYNRRFRNMCKECRLMWKEQVTEEQKIEITKKLKDARNNFLNRMDNEIKALDALQENMSKILNNHTTSHIGYLKVERPLTNTIREPLNILLVGKKRK</sequence>
<gene>
    <name evidence="2" type="ORF">LAFE_0F06216G</name>
</gene>
<accession>A0A1G4MF03</accession>
<keyword evidence="1" id="KW-0175">Coiled coil</keyword>
<dbReference type="OrthoDB" id="4064753at2759"/>